<evidence type="ECO:0000259" key="4">
    <source>
        <dbReference type="PROSITE" id="PS01124"/>
    </source>
</evidence>
<dbReference type="RefSeq" id="WP_046584927.1">
    <property type="nucleotide sequence ID" value="NZ_LAVA02000064.1"/>
</dbReference>
<proteinExistence type="predicted"/>
<reference evidence="5" key="1">
    <citation type="submission" date="2016-10" db="EMBL/GenBank/DDBJ databases">
        <title>Genome sequence of Streptomyces mangrovisoli MUSC 149.</title>
        <authorList>
            <person name="Lee L.-H."/>
            <person name="Ser H.-L."/>
        </authorList>
    </citation>
    <scope>NUCLEOTIDE SEQUENCE [LARGE SCALE GENOMIC DNA]</scope>
    <source>
        <strain evidence="5">MUSC 149</strain>
    </source>
</reference>
<evidence type="ECO:0000256" key="1">
    <source>
        <dbReference type="ARBA" id="ARBA00023015"/>
    </source>
</evidence>
<dbReference type="InterPro" id="IPR032687">
    <property type="entry name" value="AraC-type_N"/>
</dbReference>
<dbReference type="PROSITE" id="PS00041">
    <property type="entry name" value="HTH_ARAC_FAMILY_1"/>
    <property type="match status" value="1"/>
</dbReference>
<dbReference type="SUPFAM" id="SSF46689">
    <property type="entry name" value="Homeodomain-like"/>
    <property type="match status" value="1"/>
</dbReference>
<protein>
    <submittedName>
        <fullName evidence="5">AraC family transcriptional regulator</fullName>
    </submittedName>
</protein>
<keyword evidence="1" id="KW-0805">Transcription regulation</keyword>
<evidence type="ECO:0000313" key="6">
    <source>
        <dbReference type="Proteomes" id="UP000034196"/>
    </source>
</evidence>
<dbReference type="GO" id="GO:0000976">
    <property type="term" value="F:transcription cis-regulatory region binding"/>
    <property type="evidence" value="ECO:0007669"/>
    <property type="project" value="TreeGrafter"/>
</dbReference>
<dbReference type="GO" id="GO:0005829">
    <property type="term" value="C:cytosol"/>
    <property type="evidence" value="ECO:0007669"/>
    <property type="project" value="TreeGrafter"/>
</dbReference>
<comment type="caution">
    <text evidence="5">The sequence shown here is derived from an EMBL/GenBank/DDBJ whole genome shotgun (WGS) entry which is preliminary data.</text>
</comment>
<dbReference type="PANTHER" id="PTHR47894">
    <property type="entry name" value="HTH-TYPE TRANSCRIPTIONAL REGULATOR GADX"/>
    <property type="match status" value="1"/>
</dbReference>
<dbReference type="InterPro" id="IPR018062">
    <property type="entry name" value="HTH_AraC-typ_CS"/>
</dbReference>
<dbReference type="AlphaFoldDB" id="A0A1J4NUB7"/>
<accession>A0A1J4NUB7</accession>
<dbReference type="Proteomes" id="UP000034196">
    <property type="component" value="Unassembled WGS sequence"/>
</dbReference>
<dbReference type="OrthoDB" id="5241536at2"/>
<dbReference type="EMBL" id="LAVA02000064">
    <property type="protein sequence ID" value="OIJ65108.1"/>
    <property type="molecule type" value="Genomic_DNA"/>
</dbReference>
<name>A0A1J4NUB7_9ACTN</name>
<dbReference type="InterPro" id="IPR018060">
    <property type="entry name" value="HTH_AraC"/>
</dbReference>
<evidence type="ECO:0000256" key="3">
    <source>
        <dbReference type="ARBA" id="ARBA00023163"/>
    </source>
</evidence>
<dbReference type="GO" id="GO:0003700">
    <property type="term" value="F:DNA-binding transcription factor activity"/>
    <property type="evidence" value="ECO:0007669"/>
    <property type="project" value="InterPro"/>
</dbReference>
<organism evidence="5 6">
    <name type="scientific">Streptomyces mangrovisoli</name>
    <dbReference type="NCBI Taxonomy" id="1428628"/>
    <lineage>
        <taxon>Bacteria</taxon>
        <taxon>Bacillati</taxon>
        <taxon>Actinomycetota</taxon>
        <taxon>Actinomycetes</taxon>
        <taxon>Kitasatosporales</taxon>
        <taxon>Streptomycetaceae</taxon>
        <taxon>Streptomyces</taxon>
    </lineage>
</organism>
<dbReference type="PANTHER" id="PTHR47894:SF4">
    <property type="entry name" value="HTH-TYPE TRANSCRIPTIONAL REGULATOR GADX"/>
    <property type="match status" value="1"/>
</dbReference>
<sequence length="340" mass="37271">MEPLVRSAALTGYPELCRALGADPAALLRRAGVDPHLLADQDHWMPAAAAARLLELAADACGREDFGLRLTERRRLANLGPVSLLVREEPDVRSVLRLLIRYQRMYNEALRAALHEDGSTATLHIALDIPAVRQLRQATELVVGAYHQILAGFLVRRPRPYRVCFTHPAPADPTTHLRLFGTAPVFGAGFDGIVLPTAALEVPNSRADPVLRRYAEEYVGLLAHGEDPSAPERVRRIIEILLPTGRCSADQVARSLGVDRRTVHRRLEGSGETFSSVLDATRVDLARRFVADGNLPLTEAARLLGFASSGALSRWFRARFGTSPTRWRGDPDLRAAAPDG</sequence>
<dbReference type="PROSITE" id="PS01124">
    <property type="entry name" value="HTH_ARAC_FAMILY_2"/>
    <property type="match status" value="1"/>
</dbReference>
<keyword evidence="3" id="KW-0804">Transcription</keyword>
<dbReference type="Pfam" id="PF12625">
    <property type="entry name" value="Arabinose_bd"/>
    <property type="match status" value="1"/>
</dbReference>
<dbReference type="STRING" id="1428628.WN71_025180"/>
<dbReference type="InterPro" id="IPR009057">
    <property type="entry name" value="Homeodomain-like_sf"/>
</dbReference>
<gene>
    <name evidence="5" type="ORF">WN71_025180</name>
</gene>
<dbReference type="SMART" id="SM00342">
    <property type="entry name" value="HTH_ARAC"/>
    <property type="match status" value="1"/>
</dbReference>
<dbReference type="Gene3D" id="1.10.10.60">
    <property type="entry name" value="Homeodomain-like"/>
    <property type="match status" value="1"/>
</dbReference>
<feature type="domain" description="HTH araC/xylS-type" evidence="4">
    <location>
        <begin position="232"/>
        <end position="330"/>
    </location>
</feature>
<evidence type="ECO:0000313" key="5">
    <source>
        <dbReference type="EMBL" id="OIJ65108.1"/>
    </source>
</evidence>
<keyword evidence="6" id="KW-1185">Reference proteome</keyword>
<evidence type="ECO:0000256" key="2">
    <source>
        <dbReference type="ARBA" id="ARBA00023125"/>
    </source>
</evidence>
<keyword evidence="2" id="KW-0238">DNA-binding</keyword>
<dbReference type="Pfam" id="PF12833">
    <property type="entry name" value="HTH_18"/>
    <property type="match status" value="1"/>
</dbReference>